<dbReference type="Pfam" id="PF23246">
    <property type="entry name" value="CC_CDK5RAP2"/>
    <property type="match status" value="1"/>
</dbReference>
<dbReference type="InterPro" id="IPR056273">
    <property type="entry name" value="CDK5RAP2_MYOME_CC"/>
</dbReference>
<dbReference type="PANTHER" id="PTHR46930:SF1">
    <property type="entry name" value="CDK5 REGULATORY SUBUNIT-ASSOCIATED PROTEIN 2"/>
    <property type="match status" value="1"/>
</dbReference>
<keyword evidence="5" id="KW-1185">Reference proteome</keyword>
<feature type="signal peptide" evidence="2">
    <location>
        <begin position="1"/>
        <end position="25"/>
    </location>
</feature>
<protein>
    <submittedName>
        <fullName evidence="4">CDK5 regulatory subunit associated protein 2</fullName>
    </submittedName>
</protein>
<proteinExistence type="predicted"/>
<dbReference type="PANTHER" id="PTHR46930">
    <property type="entry name" value="CDK5 REGULATORY SUBUNIT-ASSOCIATED PROTEIN 2"/>
    <property type="match status" value="1"/>
</dbReference>
<feature type="coiled-coil region" evidence="1">
    <location>
        <begin position="51"/>
        <end position="78"/>
    </location>
</feature>
<dbReference type="Proteomes" id="UP001266305">
    <property type="component" value="Unassembled WGS sequence"/>
</dbReference>
<accession>A0ABQ9WF05</accession>
<dbReference type="EMBL" id="JASSZA010000001">
    <property type="protein sequence ID" value="KAK2120237.1"/>
    <property type="molecule type" value="Genomic_DNA"/>
</dbReference>
<evidence type="ECO:0000256" key="1">
    <source>
        <dbReference type="SAM" id="Coils"/>
    </source>
</evidence>
<evidence type="ECO:0000259" key="3">
    <source>
        <dbReference type="Pfam" id="PF23246"/>
    </source>
</evidence>
<name>A0ABQ9WF05_SAGOE</name>
<gene>
    <name evidence="4" type="primary">CDK5RAP2_4</name>
    <name evidence="4" type="ORF">P7K49_001623</name>
</gene>
<sequence length="502" mass="58179">MGGLQCVRTLVVELLWVLAKFRVWPQGSWPTPECRRKSLEDEEFGDTQARLSGLNSEIEELSAAFAKAREALQKAQTQEFQCTALVRFLILQHTEIRNCCNSSGYTCQGSEGYEAALSGKEALLAELRSQNLTKSTENHRLRRSIKKITQELSDLQQERERLEKDLEEAHREKSKGDCTIRDLRNEVEKLRNEVNEREKAMEDRYKSLLSESNKKLHSQEQAIKHLTESTNQKDLLLQKFSEKDLEVIQQNCYLMAAEDLQLRSEGLITGKCSSQQSPGSKTIFSKEKKQSSDYEELIQVLKKEQDIYTHLVKSLQESDSINNLQAELNNIFALRKQLEWDVLSYQNLRKTLEEQIGEIRRREVEEPKESFSFYSDQTSYLSICLEENNRFQVEHFSQEELKKKVSDLIQLVKELYTDNQHLKKTIFDLSCMGFQGNGFPDRLESTEKTEVCPQASSVRIMSPWTHLIYCDALTLGQLWDLCCRWHIWMSDVVSEGSGEFPN</sequence>
<organism evidence="4 5">
    <name type="scientific">Saguinus oedipus</name>
    <name type="common">Cotton-top tamarin</name>
    <name type="synonym">Oedipomidas oedipus</name>
    <dbReference type="NCBI Taxonomy" id="9490"/>
    <lineage>
        <taxon>Eukaryota</taxon>
        <taxon>Metazoa</taxon>
        <taxon>Chordata</taxon>
        <taxon>Craniata</taxon>
        <taxon>Vertebrata</taxon>
        <taxon>Euteleostomi</taxon>
        <taxon>Mammalia</taxon>
        <taxon>Eutheria</taxon>
        <taxon>Euarchontoglires</taxon>
        <taxon>Primates</taxon>
        <taxon>Haplorrhini</taxon>
        <taxon>Platyrrhini</taxon>
        <taxon>Cebidae</taxon>
        <taxon>Callitrichinae</taxon>
        <taxon>Saguinus</taxon>
    </lineage>
</organism>
<dbReference type="InterPro" id="IPR042791">
    <property type="entry name" value="CDK5RAP2"/>
</dbReference>
<evidence type="ECO:0000313" key="4">
    <source>
        <dbReference type="EMBL" id="KAK2120237.1"/>
    </source>
</evidence>
<feature type="chain" id="PRO_5045247227" evidence="2">
    <location>
        <begin position="26"/>
        <end position="502"/>
    </location>
</feature>
<feature type="domain" description="CDK5 regulatory subunit-associated protein 2/Myomegalin coiled coil" evidence="3">
    <location>
        <begin position="274"/>
        <end position="357"/>
    </location>
</feature>
<keyword evidence="1" id="KW-0175">Coiled coil</keyword>
<feature type="coiled-coil region" evidence="1">
    <location>
        <begin position="138"/>
        <end position="229"/>
    </location>
</feature>
<comment type="caution">
    <text evidence="4">The sequence shown here is derived from an EMBL/GenBank/DDBJ whole genome shotgun (WGS) entry which is preliminary data.</text>
</comment>
<keyword evidence="2" id="KW-0732">Signal</keyword>
<evidence type="ECO:0000256" key="2">
    <source>
        <dbReference type="SAM" id="SignalP"/>
    </source>
</evidence>
<evidence type="ECO:0000313" key="5">
    <source>
        <dbReference type="Proteomes" id="UP001266305"/>
    </source>
</evidence>
<reference evidence="4 5" key="1">
    <citation type="submission" date="2023-05" db="EMBL/GenBank/DDBJ databases">
        <title>B98-5 Cell Line De Novo Hybrid Assembly: An Optical Mapping Approach.</title>
        <authorList>
            <person name="Kananen K."/>
            <person name="Auerbach J.A."/>
            <person name="Kautto E."/>
            <person name="Blachly J.S."/>
        </authorList>
    </citation>
    <scope>NUCLEOTIDE SEQUENCE [LARGE SCALE GENOMIC DNA]</scope>
    <source>
        <strain evidence="4">B95-8</strain>
        <tissue evidence="4">Cell line</tissue>
    </source>
</reference>
<feature type="coiled-coil region" evidence="1">
    <location>
        <begin position="321"/>
        <end position="365"/>
    </location>
</feature>